<reference evidence="1 2" key="1">
    <citation type="submission" date="2020-01" db="EMBL/GenBank/DDBJ databases">
        <title>Insect and environment-associated Actinomycetes.</title>
        <authorList>
            <person name="Currrie C."/>
            <person name="Chevrette M."/>
            <person name="Carlson C."/>
            <person name="Stubbendieck R."/>
            <person name="Wendt-Pienkowski E."/>
        </authorList>
    </citation>
    <scope>NUCLEOTIDE SEQUENCE [LARGE SCALE GENOMIC DNA]</scope>
    <source>
        <strain evidence="1 2">SID10258</strain>
    </source>
</reference>
<name>A0A6L9QAR4_9ACTN</name>
<evidence type="ECO:0000313" key="2">
    <source>
        <dbReference type="Proteomes" id="UP000475532"/>
    </source>
</evidence>
<protein>
    <submittedName>
        <fullName evidence="1">Uncharacterized protein</fullName>
    </submittedName>
</protein>
<dbReference type="EMBL" id="JAAGLI010000160">
    <property type="protein sequence ID" value="NEA22152.1"/>
    <property type="molecule type" value="Genomic_DNA"/>
</dbReference>
<sequence length="59" mass="6320">MTVLMETGALELADLRDLTPEQLALEAEKAGIVARLVRADEMNGDGSEAVRVAAFNSFI</sequence>
<dbReference type="RefSeq" id="WP_163053731.1">
    <property type="nucleotide sequence ID" value="NZ_JAAGLI010000160.1"/>
</dbReference>
<proteinExistence type="predicted"/>
<accession>A0A6L9QAR4</accession>
<dbReference type="AlphaFoldDB" id="A0A6L9QAR4"/>
<evidence type="ECO:0000313" key="1">
    <source>
        <dbReference type="EMBL" id="NEA22152.1"/>
    </source>
</evidence>
<gene>
    <name evidence="1" type="ORF">G3I70_06540</name>
</gene>
<dbReference type="Proteomes" id="UP000475532">
    <property type="component" value="Unassembled WGS sequence"/>
</dbReference>
<organism evidence="1 2">
    <name type="scientific">Actinomadura bangladeshensis</name>
    <dbReference type="NCBI Taxonomy" id="453573"/>
    <lineage>
        <taxon>Bacteria</taxon>
        <taxon>Bacillati</taxon>
        <taxon>Actinomycetota</taxon>
        <taxon>Actinomycetes</taxon>
        <taxon>Streptosporangiales</taxon>
        <taxon>Thermomonosporaceae</taxon>
        <taxon>Actinomadura</taxon>
    </lineage>
</organism>
<comment type="caution">
    <text evidence="1">The sequence shown here is derived from an EMBL/GenBank/DDBJ whole genome shotgun (WGS) entry which is preliminary data.</text>
</comment>